<organism evidence="3 4">
    <name type="scientific">Coffea arabica</name>
    <name type="common">Arabian coffee</name>
    <dbReference type="NCBI Taxonomy" id="13443"/>
    <lineage>
        <taxon>Eukaryota</taxon>
        <taxon>Viridiplantae</taxon>
        <taxon>Streptophyta</taxon>
        <taxon>Embryophyta</taxon>
        <taxon>Tracheophyta</taxon>
        <taxon>Spermatophyta</taxon>
        <taxon>Magnoliopsida</taxon>
        <taxon>eudicotyledons</taxon>
        <taxon>Gunneridae</taxon>
        <taxon>Pentapetalae</taxon>
        <taxon>asterids</taxon>
        <taxon>lamiids</taxon>
        <taxon>Gentianales</taxon>
        <taxon>Rubiaceae</taxon>
        <taxon>Ixoroideae</taxon>
        <taxon>Gardenieae complex</taxon>
        <taxon>Bertiereae - Coffeeae clade</taxon>
        <taxon>Coffeeae</taxon>
        <taxon>Coffea</taxon>
    </lineage>
</organism>
<keyword evidence="3" id="KW-1185">Reference proteome</keyword>
<evidence type="ECO:0000313" key="4">
    <source>
        <dbReference type="RefSeq" id="XP_027102480.1"/>
    </source>
</evidence>
<dbReference type="GO" id="GO:0000911">
    <property type="term" value="P:cytokinesis by cell plate formation"/>
    <property type="evidence" value="ECO:0007669"/>
    <property type="project" value="InterPro"/>
</dbReference>
<dbReference type="OrthoDB" id="2014962at2759"/>
<feature type="region of interest" description="Disordered" evidence="2">
    <location>
        <begin position="83"/>
        <end position="231"/>
    </location>
</feature>
<gene>
    <name evidence="4" type="primary">LOC113723697</name>
</gene>
<keyword evidence="1" id="KW-0175">Coiled coil</keyword>
<accession>A0A6P6VJ41</accession>
<sequence>MDRMRPVHVRQASGSTTPTSNTPSSPMNSALNRHMRSGSTGNFKKPQHTKAAAQRLAQVMAHQMADDEDDEDDLLYEYNPSSLSAGIGLASSRPTRARSPMSIRNPMEQSSSLRSTSGLRASPAVNSVEKQPSSVRSTGNIRSSHSNSLEQIPSSHSLVAGRSTQSNSLEQIPSNYSVVSGRASQSASSVDEAQPPSASNNSAVSRTSLSNGVEQPLSARSHSRPNLGVKTVPMVPPAVPLSLRSNVSAVPAEVQPESHKDKRLSMDFGTFKYKEAGQQLSSSSDLQDQIDMLQEENESLSEKVRLAEERCDEAEARVKQLEKQIANLGEGTSLEARLLSRKEAALQQREAALKVAAQYAGQGEIEALRTEAETARDEANSALEQLHEAEREVKLLRTMTHRMILTQEEMEEVVLKRCWLARYWSLCVQYGIHAELAPARHKYWSSFAPLPNEVVLATGERAKNENASVNNDVEERDKVIKDNHELSSEGSVESMLFVEKGLRELTSLKVEEAIAVAMAKKRRPSLIKDELRLPIEGQHFAEAFELSPEESEDVRFKEAWLAYFWRRAKNHGVEPDIAEERLQFWISQGNGVPNSNTAVDAERGLIELKKLGIEIQLWEESRKMIDPYSNHKTQMDYELQH</sequence>
<dbReference type="RefSeq" id="XP_027102480.1">
    <property type="nucleotide sequence ID" value="XM_027246679.2"/>
</dbReference>
<dbReference type="InterPro" id="IPR040321">
    <property type="entry name" value="SCD2-like"/>
</dbReference>
<reference evidence="3" key="1">
    <citation type="journal article" date="2025" name="Foods">
        <title>Unveiling the Microbial Signatures of Arabica Coffee Cherries: Insights into Ripeness Specific Diversity, Functional Traits, and Implications for Quality and Safety.</title>
        <authorList>
            <consortium name="RefSeq"/>
            <person name="Tenea G.N."/>
            <person name="Cifuentes V."/>
            <person name="Reyes P."/>
            <person name="Cevallos-Vallejos M."/>
        </authorList>
    </citation>
    <scope>NUCLEOTIDE SEQUENCE [LARGE SCALE GENOMIC DNA]</scope>
</reference>
<protein>
    <submittedName>
        <fullName evidence="4">Uncharacterized protein</fullName>
    </submittedName>
</protein>
<dbReference type="Proteomes" id="UP001652660">
    <property type="component" value="Chromosome 2c"/>
</dbReference>
<proteinExistence type="predicted"/>
<name>A0A6P6VJ41_COFAR</name>
<feature type="coiled-coil region" evidence="1">
    <location>
        <begin position="365"/>
        <end position="399"/>
    </location>
</feature>
<feature type="compositionally biased region" description="Polar residues" evidence="2">
    <location>
        <begin position="107"/>
        <end position="213"/>
    </location>
</feature>
<feature type="region of interest" description="Disordered" evidence="2">
    <location>
        <begin position="1"/>
        <end position="55"/>
    </location>
</feature>
<evidence type="ECO:0000313" key="3">
    <source>
        <dbReference type="Proteomes" id="UP001652660"/>
    </source>
</evidence>
<feature type="compositionally biased region" description="Low complexity" evidence="2">
    <location>
        <begin position="13"/>
        <end position="29"/>
    </location>
</feature>
<dbReference type="PANTHER" id="PTHR31762:SF10">
    <property type="entry name" value="FAS-BINDING FACTOR-LIKE PROTEIN"/>
    <property type="match status" value="1"/>
</dbReference>
<evidence type="ECO:0000256" key="2">
    <source>
        <dbReference type="SAM" id="MobiDB-lite"/>
    </source>
</evidence>
<evidence type="ECO:0000256" key="1">
    <source>
        <dbReference type="SAM" id="Coils"/>
    </source>
</evidence>
<dbReference type="PANTHER" id="PTHR31762">
    <property type="entry name" value="FAS-BINDING FACTOR-LIKE PROTEIN"/>
    <property type="match status" value="1"/>
</dbReference>
<feature type="compositionally biased region" description="Low complexity" evidence="2">
    <location>
        <begin position="83"/>
        <end position="92"/>
    </location>
</feature>
<dbReference type="AlphaFoldDB" id="A0A6P6VJ41"/>
<reference evidence="4" key="2">
    <citation type="submission" date="2025-08" db="UniProtKB">
        <authorList>
            <consortium name="RefSeq"/>
        </authorList>
    </citation>
    <scope>IDENTIFICATION</scope>
    <source>
        <tissue evidence="4">Leaves</tissue>
    </source>
</reference>
<dbReference type="GeneID" id="113723697"/>
<feature type="coiled-coil region" evidence="1">
    <location>
        <begin position="283"/>
        <end position="331"/>
    </location>
</feature>